<sequence length="571" mass="59398">MSEREGQEQVVSRAAGIRVREVDLGGRALIGSGAATEVYRLDSFTVPGHQGGVAFVRRREGRDPLQNAAVLSRLVALRWGMDARERGMLDAVAAWPLAVVEGEGGEVVGCLVPLAAHPFYYVPADDPEHRKVTQNAKWLISAPKRARRAGAGSVPERDVVARATVLARVSLLLEVLHRRGVVFGDLSERSVLFGSGEVASAFVVGCEGAAFAGEGALQRNSAGWAAPETVSVDGEGGEHPEFSGGQSREPSVQSVESDRYKLGLLVLRVLAPAGDGLDRSREASRASGVLDEVGQRMLDRALGDDPAARPTAGDWYGYLRGVVASQLAAPVIRGVSVGPSLVAEGDEVRLTIEVDGAREVVIEMPGRADIRREVGGRVVSERFTARQSGRIGVRAVNAHGSASALTEVVRVLPVPTPARIAVASPSVPAALGVLPDLAALEAAMGISLPPGGPRARDAGGSRASATDSGAGGRASATESGADSRASGEGSAAASDASDVSPFERVAALRARLEAEALPLQDVLRIGLEAERASREPLFPTFDQFLTDLGTPPSLGPSTTATDASDSTREPD</sequence>
<evidence type="ECO:0000313" key="4">
    <source>
        <dbReference type="Proteomes" id="UP001165580"/>
    </source>
</evidence>
<gene>
    <name evidence="3" type="ORF">NVV95_02940</name>
</gene>
<dbReference type="EMBL" id="JANTEZ010000001">
    <property type="protein sequence ID" value="MCS5713506.1"/>
    <property type="molecule type" value="Genomic_DNA"/>
</dbReference>
<accession>A0ABT2GFB6</accession>
<protein>
    <recommendedName>
        <fullName evidence="2">Protein kinase domain-containing protein</fullName>
    </recommendedName>
</protein>
<feature type="domain" description="Protein kinase" evidence="2">
    <location>
        <begin position="24"/>
        <end position="319"/>
    </location>
</feature>
<feature type="region of interest" description="Disordered" evidence="1">
    <location>
        <begin position="451"/>
        <end position="498"/>
    </location>
</feature>
<feature type="compositionally biased region" description="Polar residues" evidence="1">
    <location>
        <begin position="244"/>
        <end position="253"/>
    </location>
</feature>
<dbReference type="PROSITE" id="PS50011">
    <property type="entry name" value="PROTEIN_KINASE_DOM"/>
    <property type="match status" value="1"/>
</dbReference>
<proteinExistence type="predicted"/>
<dbReference type="RefSeq" id="WP_259485036.1">
    <property type="nucleotide sequence ID" value="NZ_JANTEZ010000001.1"/>
</dbReference>
<comment type="caution">
    <text evidence="3">The sequence shown here is derived from an EMBL/GenBank/DDBJ whole genome shotgun (WGS) entry which is preliminary data.</text>
</comment>
<keyword evidence="4" id="KW-1185">Reference proteome</keyword>
<evidence type="ECO:0000313" key="3">
    <source>
        <dbReference type="EMBL" id="MCS5713506.1"/>
    </source>
</evidence>
<dbReference type="InterPro" id="IPR000719">
    <property type="entry name" value="Prot_kinase_dom"/>
</dbReference>
<organism evidence="3 4">
    <name type="scientific">Herbiconiux gentiana</name>
    <dbReference type="NCBI Taxonomy" id="2970912"/>
    <lineage>
        <taxon>Bacteria</taxon>
        <taxon>Bacillati</taxon>
        <taxon>Actinomycetota</taxon>
        <taxon>Actinomycetes</taxon>
        <taxon>Micrococcales</taxon>
        <taxon>Microbacteriaceae</taxon>
        <taxon>Herbiconiux</taxon>
    </lineage>
</organism>
<evidence type="ECO:0000256" key="1">
    <source>
        <dbReference type="SAM" id="MobiDB-lite"/>
    </source>
</evidence>
<feature type="region of interest" description="Disordered" evidence="1">
    <location>
        <begin position="536"/>
        <end position="571"/>
    </location>
</feature>
<dbReference type="InterPro" id="IPR011009">
    <property type="entry name" value="Kinase-like_dom_sf"/>
</dbReference>
<dbReference type="Gene3D" id="1.10.510.10">
    <property type="entry name" value="Transferase(Phosphotransferase) domain 1"/>
    <property type="match status" value="1"/>
</dbReference>
<feature type="compositionally biased region" description="Low complexity" evidence="1">
    <location>
        <begin position="479"/>
        <end position="498"/>
    </location>
</feature>
<name>A0ABT2GFB6_9MICO</name>
<dbReference type="Proteomes" id="UP001165580">
    <property type="component" value="Unassembled WGS sequence"/>
</dbReference>
<evidence type="ECO:0000259" key="2">
    <source>
        <dbReference type="PROSITE" id="PS50011"/>
    </source>
</evidence>
<reference evidence="3" key="1">
    <citation type="submission" date="2022-08" db="EMBL/GenBank/DDBJ databases">
        <authorList>
            <person name="Deng Y."/>
            <person name="Han X.-F."/>
            <person name="Zhang Y.-Q."/>
        </authorList>
    </citation>
    <scope>NUCLEOTIDE SEQUENCE</scope>
    <source>
        <strain evidence="3">CPCC 205716</strain>
    </source>
</reference>
<dbReference type="SUPFAM" id="SSF56112">
    <property type="entry name" value="Protein kinase-like (PK-like)"/>
    <property type="match status" value="1"/>
</dbReference>
<feature type="region of interest" description="Disordered" evidence="1">
    <location>
        <begin position="228"/>
        <end position="253"/>
    </location>
</feature>